<reference evidence="4" key="3">
    <citation type="submission" date="2015-08" db="EMBL/GenBank/DDBJ databases">
        <title>Draft Genome Sequence of a Heterotrophic Facultative Anaerobic Bacterium Ardenticatena maritima Strain 110S.</title>
        <authorList>
            <person name="Kawaichi S."/>
            <person name="Yoshida T."/>
            <person name="Sako Y."/>
            <person name="Nakamura R."/>
        </authorList>
    </citation>
    <scope>NUCLEOTIDE SEQUENCE [LARGE SCALE GENOMIC DNA]</scope>
    <source>
        <strain evidence="4">110S</strain>
    </source>
</reference>
<evidence type="ECO:0000313" key="3">
    <source>
        <dbReference type="EMBL" id="KPL89048.1"/>
    </source>
</evidence>
<gene>
    <name evidence="2" type="ORF">ARMA_1224</name>
    <name evidence="3" type="ORF">SE16_00365</name>
</gene>
<dbReference type="InterPro" id="IPR021315">
    <property type="entry name" value="Gap/Sap"/>
</dbReference>
<feature type="transmembrane region" description="Helical" evidence="1">
    <location>
        <begin position="155"/>
        <end position="179"/>
    </location>
</feature>
<sequence length="222" mass="23947">METTILEALVLAASGSVAFGSMLLVILLLMSPWRWRSGVAYALGYSGGYLLLGLLTLFIGACATLGGVGTPPRWLGVLWGLLGVLLLWLAWRNARRPATAKPEPPRFFQAVERITPRRACGLGLLVSIINIKNLGLFLSAQSVVVFSPLSLTAQVALTVAVAAVFSSAVWIPLVLYALSPQQAETTIVRIKTWLETHSRALGIWLPLLFGIIFLIKGGRTLL</sequence>
<dbReference type="STRING" id="872965.SE16_00365"/>
<feature type="transmembrane region" description="Helical" evidence="1">
    <location>
        <begin position="74"/>
        <end position="91"/>
    </location>
</feature>
<feature type="transmembrane region" description="Helical" evidence="1">
    <location>
        <begin position="200"/>
        <end position="218"/>
    </location>
</feature>
<proteinExistence type="predicted"/>
<feature type="transmembrane region" description="Helical" evidence="1">
    <location>
        <begin position="6"/>
        <end position="30"/>
    </location>
</feature>
<protein>
    <recommendedName>
        <fullName evidence="6">Threonine/homoserine/homoserine lactone efflux protein</fullName>
    </recommendedName>
</protein>
<keyword evidence="4" id="KW-1185">Reference proteome</keyword>
<dbReference type="InParanoid" id="A0A0M8K863"/>
<dbReference type="Pfam" id="PF11139">
    <property type="entry name" value="SfLAP"/>
    <property type="match status" value="1"/>
</dbReference>
<dbReference type="AlphaFoldDB" id="A0A0M8K863"/>
<dbReference type="EMBL" id="BBZA01000083">
    <property type="protein sequence ID" value="GAP62801.1"/>
    <property type="molecule type" value="Genomic_DNA"/>
</dbReference>
<dbReference type="Proteomes" id="UP000050502">
    <property type="component" value="Unassembled WGS sequence"/>
</dbReference>
<organism evidence="2 4">
    <name type="scientific">Ardenticatena maritima</name>
    <dbReference type="NCBI Taxonomy" id="872965"/>
    <lineage>
        <taxon>Bacteria</taxon>
        <taxon>Bacillati</taxon>
        <taxon>Chloroflexota</taxon>
        <taxon>Ardenticatenia</taxon>
        <taxon>Ardenticatenales</taxon>
        <taxon>Ardenticatenaceae</taxon>
        <taxon>Ardenticatena</taxon>
    </lineage>
</organism>
<reference evidence="3 5" key="2">
    <citation type="submission" date="2015-07" db="EMBL/GenBank/DDBJ databases">
        <title>Whole genome sequence of Ardenticatena maritima DSM 23922.</title>
        <authorList>
            <person name="Hemp J."/>
            <person name="Ward L.M."/>
            <person name="Pace L.A."/>
            <person name="Fischer W.W."/>
        </authorList>
    </citation>
    <scope>NUCLEOTIDE SEQUENCE [LARGE SCALE GENOMIC DNA]</scope>
    <source>
        <strain evidence="3 5">110S</strain>
    </source>
</reference>
<keyword evidence="1" id="KW-1133">Transmembrane helix</keyword>
<feature type="transmembrane region" description="Helical" evidence="1">
    <location>
        <begin position="122"/>
        <end position="149"/>
    </location>
</feature>
<evidence type="ECO:0000313" key="4">
    <source>
        <dbReference type="Proteomes" id="UP000037784"/>
    </source>
</evidence>
<evidence type="ECO:0008006" key="6">
    <source>
        <dbReference type="Google" id="ProtNLM"/>
    </source>
</evidence>
<evidence type="ECO:0000313" key="2">
    <source>
        <dbReference type="EMBL" id="GAP62801.1"/>
    </source>
</evidence>
<dbReference type="Proteomes" id="UP000037784">
    <property type="component" value="Unassembled WGS sequence"/>
</dbReference>
<evidence type="ECO:0000256" key="1">
    <source>
        <dbReference type="SAM" id="Phobius"/>
    </source>
</evidence>
<dbReference type="RefSeq" id="WP_054492702.1">
    <property type="nucleotide sequence ID" value="NZ_BBZA01000083.1"/>
</dbReference>
<feature type="transmembrane region" description="Helical" evidence="1">
    <location>
        <begin position="42"/>
        <end position="68"/>
    </location>
</feature>
<reference evidence="2 4" key="1">
    <citation type="journal article" date="2015" name="Genome Announc.">
        <title>Draft Genome Sequence of a Heterotrophic Facultative Anaerobic Thermophilic Bacterium, Ardenticatena maritima Strain 110ST.</title>
        <authorList>
            <person name="Kawaichi S."/>
            <person name="Yoshida T."/>
            <person name="Sako Y."/>
            <person name="Nakamura R."/>
        </authorList>
    </citation>
    <scope>NUCLEOTIDE SEQUENCE [LARGE SCALE GENOMIC DNA]</scope>
    <source>
        <strain evidence="2 4">110S</strain>
    </source>
</reference>
<dbReference type="EMBL" id="LGKN01000003">
    <property type="protein sequence ID" value="KPL89048.1"/>
    <property type="molecule type" value="Genomic_DNA"/>
</dbReference>
<keyword evidence="1" id="KW-0472">Membrane</keyword>
<evidence type="ECO:0000313" key="5">
    <source>
        <dbReference type="Proteomes" id="UP000050502"/>
    </source>
</evidence>
<accession>A0A0M8K863</accession>
<keyword evidence="1" id="KW-0812">Transmembrane</keyword>
<name>A0A0M8K863_9CHLR</name>
<comment type="caution">
    <text evidence="2">The sequence shown here is derived from an EMBL/GenBank/DDBJ whole genome shotgun (WGS) entry which is preliminary data.</text>
</comment>